<reference evidence="1" key="1">
    <citation type="journal article" date="2014" name="Int. J. Syst. Evol. Microbiol.">
        <title>Complete genome sequence of Corynebacterium casei LMG S-19264T (=DSM 44701T), isolated from a smear-ripened cheese.</title>
        <authorList>
            <consortium name="US DOE Joint Genome Institute (JGI-PGF)"/>
            <person name="Walter F."/>
            <person name="Albersmeier A."/>
            <person name="Kalinowski J."/>
            <person name="Ruckert C."/>
        </authorList>
    </citation>
    <scope>NUCLEOTIDE SEQUENCE</scope>
    <source>
        <strain evidence="1">CGMCC 1.12777</strain>
    </source>
</reference>
<reference evidence="1" key="2">
    <citation type="submission" date="2020-09" db="EMBL/GenBank/DDBJ databases">
        <authorList>
            <person name="Sun Q."/>
            <person name="Zhou Y."/>
        </authorList>
    </citation>
    <scope>NUCLEOTIDE SEQUENCE</scope>
    <source>
        <strain evidence="1">CGMCC 1.12777</strain>
    </source>
</reference>
<organism evidence="1 2">
    <name type="scientific">Pullulanibacillus pueri</name>
    <dbReference type="NCBI Taxonomy" id="1437324"/>
    <lineage>
        <taxon>Bacteria</taxon>
        <taxon>Bacillati</taxon>
        <taxon>Bacillota</taxon>
        <taxon>Bacilli</taxon>
        <taxon>Bacillales</taxon>
        <taxon>Sporolactobacillaceae</taxon>
        <taxon>Pullulanibacillus</taxon>
    </lineage>
</organism>
<dbReference type="AlphaFoldDB" id="A0A8J2ZTH3"/>
<name>A0A8J2ZTH3_9BACL</name>
<dbReference type="Proteomes" id="UP000656813">
    <property type="component" value="Unassembled WGS sequence"/>
</dbReference>
<proteinExistence type="predicted"/>
<dbReference type="EMBL" id="BMFV01000004">
    <property type="protein sequence ID" value="GGH77097.1"/>
    <property type="molecule type" value="Genomic_DNA"/>
</dbReference>
<gene>
    <name evidence="1" type="ORF">GCM10007096_08490</name>
</gene>
<accession>A0A8J2ZTH3</accession>
<sequence length="55" mass="6413">MTKAQGYQVGVDFPFRMLLIFILVPSDRAKPLTNIYNKMREFFLFLSIWAKGEIG</sequence>
<evidence type="ECO:0000313" key="1">
    <source>
        <dbReference type="EMBL" id="GGH77097.1"/>
    </source>
</evidence>
<keyword evidence="2" id="KW-1185">Reference proteome</keyword>
<protein>
    <submittedName>
        <fullName evidence="1">Uncharacterized protein</fullName>
    </submittedName>
</protein>
<comment type="caution">
    <text evidence="1">The sequence shown here is derived from an EMBL/GenBank/DDBJ whole genome shotgun (WGS) entry which is preliminary data.</text>
</comment>
<evidence type="ECO:0000313" key="2">
    <source>
        <dbReference type="Proteomes" id="UP000656813"/>
    </source>
</evidence>